<organism evidence="2 4">
    <name type="scientific">Staphylococcus caeli</name>
    <dbReference type="NCBI Taxonomy" id="2201815"/>
    <lineage>
        <taxon>Bacteria</taxon>
        <taxon>Bacillati</taxon>
        <taxon>Bacillota</taxon>
        <taxon>Bacilli</taxon>
        <taxon>Bacillales</taxon>
        <taxon>Staphylococcaceae</taxon>
        <taxon>Staphylococcus</taxon>
    </lineage>
</organism>
<evidence type="ECO:0000313" key="4">
    <source>
        <dbReference type="Proteomes" id="UP000095768"/>
    </source>
</evidence>
<dbReference type="AlphaFoldDB" id="A0A1D4QFE4"/>
<name>A0A1D4QFE4_9STAP</name>
<keyword evidence="3" id="KW-1185">Reference proteome</keyword>
<dbReference type="RefSeq" id="WP_069996249.1">
    <property type="nucleotide sequence ID" value="NZ_FMPG01000013.1"/>
</dbReference>
<protein>
    <submittedName>
        <fullName evidence="2">AraC family transcriptional regulator</fullName>
    </submittedName>
</protein>
<dbReference type="EMBL" id="FMPG01000013">
    <property type="protein sequence ID" value="SCT33911.1"/>
    <property type="molecule type" value="Genomic_DNA"/>
</dbReference>
<sequence length="181" mass="21165">MHFSIDTVPNKKYLAGASINFNKNDPLDNSISIFDETENKTLFFHLGIMLLNFSKYRCFYGENYIITKNMYGYNILLYNSDNKITDRYDDHTHVFYIDLDNVIGNQDIIISEELLNNENGTIDGLINTEIEKRKEFPNFLKYKLSQYNAPKLKINPHNKNKGSYTVKLPPRSLVMLTVYLK</sequence>
<dbReference type="EMBL" id="FMPI01000017">
    <property type="protein sequence ID" value="SCT28214.1"/>
    <property type="molecule type" value="Genomic_DNA"/>
</dbReference>
<gene>
    <name evidence="2" type="ORF">SAMEA2297795_02280</name>
    <name evidence="1" type="ORF">SAMEA2297796_02087</name>
</gene>
<accession>A0A1D4QFE4</accession>
<evidence type="ECO:0000313" key="1">
    <source>
        <dbReference type="EMBL" id="SCT28214.1"/>
    </source>
</evidence>
<reference evidence="2 4" key="1">
    <citation type="submission" date="2016-09" db="EMBL/GenBank/DDBJ databases">
        <authorList>
            <consortium name="Pathogen Informatics"/>
        </authorList>
    </citation>
    <scope>NUCLEOTIDE SEQUENCE [LARGE SCALE GENOMIC DNA]</scope>
    <source>
        <strain evidence="2 4">82B</strain>
    </source>
</reference>
<evidence type="ECO:0000313" key="2">
    <source>
        <dbReference type="EMBL" id="SCT33911.1"/>
    </source>
</evidence>
<evidence type="ECO:0000313" key="3">
    <source>
        <dbReference type="Proteomes" id="UP000095412"/>
    </source>
</evidence>
<dbReference type="Proteomes" id="UP000095768">
    <property type="component" value="Unassembled WGS sequence"/>
</dbReference>
<reference evidence="1 3" key="2">
    <citation type="submission" date="2016-09" db="EMBL/GenBank/DDBJ databases">
        <authorList>
            <consortium name="Pathogen Informatics"/>
            <person name="Sun Q."/>
            <person name="Inoue M."/>
        </authorList>
    </citation>
    <scope>NUCLEOTIDE SEQUENCE [LARGE SCALE GENOMIC DNA]</scope>
    <source>
        <strain evidence="1 3">82C</strain>
    </source>
</reference>
<dbReference type="Proteomes" id="UP000095412">
    <property type="component" value="Unassembled WGS sequence"/>
</dbReference>
<proteinExistence type="predicted"/>